<dbReference type="EMBL" id="JBAWTH010000168">
    <property type="protein sequence ID" value="KAL2274018.1"/>
    <property type="molecule type" value="Genomic_DNA"/>
</dbReference>
<organism evidence="1 2">
    <name type="scientific">Diaporthe vaccinii</name>
    <dbReference type="NCBI Taxonomy" id="105482"/>
    <lineage>
        <taxon>Eukaryota</taxon>
        <taxon>Fungi</taxon>
        <taxon>Dikarya</taxon>
        <taxon>Ascomycota</taxon>
        <taxon>Pezizomycotina</taxon>
        <taxon>Sordariomycetes</taxon>
        <taxon>Sordariomycetidae</taxon>
        <taxon>Diaporthales</taxon>
        <taxon>Diaporthaceae</taxon>
        <taxon>Diaporthe</taxon>
        <taxon>Diaporthe eres species complex</taxon>
    </lineage>
</organism>
<gene>
    <name evidence="1" type="ORF">FJTKL_03731</name>
</gene>
<evidence type="ECO:0000313" key="1">
    <source>
        <dbReference type="EMBL" id="KAL2274018.1"/>
    </source>
</evidence>
<evidence type="ECO:0000313" key="2">
    <source>
        <dbReference type="Proteomes" id="UP001600888"/>
    </source>
</evidence>
<comment type="caution">
    <text evidence="1">The sequence shown here is derived from an EMBL/GenBank/DDBJ whole genome shotgun (WGS) entry which is preliminary data.</text>
</comment>
<protein>
    <submittedName>
        <fullName evidence="1">Uncharacterized protein</fullName>
    </submittedName>
</protein>
<sequence>MDAPVHMHTVGKGIVKYWLSVNRARDAIDKPNNRALLMLSRRIRKPVEICCRSSPSVWALVAKHVPPCHRLGSSSRASHQCLSPGKHL</sequence>
<reference evidence="1 2" key="1">
    <citation type="submission" date="2024-03" db="EMBL/GenBank/DDBJ databases">
        <title>A high-quality draft genome sequence of Diaporthe vaccinii, a causative agent of upright dieback and viscid rot disease in cranberry plants.</title>
        <authorList>
            <person name="Sarrasin M."/>
            <person name="Lang B.F."/>
            <person name="Burger G."/>
        </authorList>
    </citation>
    <scope>NUCLEOTIDE SEQUENCE [LARGE SCALE GENOMIC DNA]</scope>
    <source>
        <strain evidence="1 2">IS7</strain>
    </source>
</reference>
<name>A0ABR4DUH0_9PEZI</name>
<keyword evidence="2" id="KW-1185">Reference proteome</keyword>
<proteinExistence type="predicted"/>
<dbReference type="Proteomes" id="UP001600888">
    <property type="component" value="Unassembled WGS sequence"/>
</dbReference>
<accession>A0ABR4DUH0</accession>